<evidence type="ECO:0000259" key="1">
    <source>
        <dbReference type="Pfam" id="PF00144"/>
    </source>
</evidence>
<dbReference type="InterPro" id="IPR012338">
    <property type="entry name" value="Beta-lactam/transpept-like"/>
</dbReference>
<reference evidence="2 3" key="1">
    <citation type="submission" date="2016-12" db="EMBL/GenBank/DDBJ databases">
        <title>Complete Genome Sequence of Lactobacillus fermentum Strain SNUV175, a Probiotic for Treatment of Bacterial Vaginosis.</title>
        <authorList>
            <person name="Lee S."/>
            <person name="You H.J."/>
            <person name="Kwon B."/>
            <person name="Ko G."/>
        </authorList>
    </citation>
    <scope>NUCLEOTIDE SEQUENCE [LARGE SCALE GENOMIC DNA]</scope>
    <source>
        <strain evidence="2 3">SNUV175</strain>
    </source>
</reference>
<name>A0A1L7GXC1_LIMFE</name>
<dbReference type="EMBL" id="CP019030">
    <property type="protein sequence ID" value="APU46736.1"/>
    <property type="molecule type" value="Genomic_DNA"/>
</dbReference>
<sequence length="350" mass="38700">MKRRWLFGTALGLLAGIGITGVRPRIVHAPEVISTTKRLQLTLKDVLKSNHVNGILLIGSDDTPTVIQNSLVGANSQRAVSSHRYFPTASLQKLLTGLAIYTLVKEGKLSVNTTLATYYPQVAHAKEITIWWLMSHTSGLADTQTVAPRVLMSQSEQVKYSLAHYKSSGKETWNYSNIDYVLLAAIVSKVSGESYDQFVRDKILAPWGIKEIKPFSALKASQVSKSLLPTASWTSLRRAMSATFGAGNYLATPVGYWQLISHLMDDQAASTWLHKYADQKTVSYFGGIYFSGNSFHANGGYAGYSAIASGDFSTQQRMIFFTNNINLGTAKTIRTQLNRYYYSKLAQELD</sequence>
<dbReference type="Gene3D" id="3.40.710.10">
    <property type="entry name" value="DD-peptidase/beta-lactamase superfamily"/>
    <property type="match status" value="1"/>
</dbReference>
<dbReference type="AlphaFoldDB" id="A0A1L7GXC1"/>
<dbReference type="RefSeq" id="WP_075667665.1">
    <property type="nucleotide sequence ID" value="NZ_CP019030.1"/>
</dbReference>
<gene>
    <name evidence="2" type="ORF">BUW47_10160</name>
</gene>
<feature type="domain" description="Beta-lactamase-related" evidence="1">
    <location>
        <begin position="47"/>
        <end position="275"/>
    </location>
</feature>
<proteinExistence type="predicted"/>
<accession>A0A1L7GXC1</accession>
<dbReference type="Pfam" id="PF00144">
    <property type="entry name" value="Beta-lactamase"/>
    <property type="match status" value="1"/>
</dbReference>
<dbReference type="InterPro" id="IPR001466">
    <property type="entry name" value="Beta-lactam-related"/>
</dbReference>
<organism evidence="2 3">
    <name type="scientific">Limosilactobacillus fermentum</name>
    <name type="common">Lactobacillus fermentum</name>
    <dbReference type="NCBI Taxonomy" id="1613"/>
    <lineage>
        <taxon>Bacteria</taxon>
        <taxon>Bacillati</taxon>
        <taxon>Bacillota</taxon>
        <taxon>Bacilli</taxon>
        <taxon>Lactobacillales</taxon>
        <taxon>Lactobacillaceae</taxon>
        <taxon>Limosilactobacillus</taxon>
    </lineage>
</organism>
<dbReference type="PANTHER" id="PTHR46825">
    <property type="entry name" value="D-ALANYL-D-ALANINE-CARBOXYPEPTIDASE/ENDOPEPTIDASE AMPH"/>
    <property type="match status" value="1"/>
</dbReference>
<protein>
    <submittedName>
        <fullName evidence="2">Penicillin-binding protein</fullName>
    </submittedName>
</protein>
<dbReference type="InterPro" id="IPR050491">
    <property type="entry name" value="AmpC-like"/>
</dbReference>
<dbReference type="OrthoDB" id="2157616at2"/>
<dbReference type="SUPFAM" id="SSF56601">
    <property type="entry name" value="beta-lactamase/transpeptidase-like"/>
    <property type="match status" value="1"/>
</dbReference>
<dbReference type="Proteomes" id="UP000185427">
    <property type="component" value="Chromosome"/>
</dbReference>
<evidence type="ECO:0000313" key="2">
    <source>
        <dbReference type="EMBL" id="APU46736.1"/>
    </source>
</evidence>
<dbReference type="PANTHER" id="PTHR46825:SF9">
    <property type="entry name" value="BETA-LACTAMASE-RELATED DOMAIN-CONTAINING PROTEIN"/>
    <property type="match status" value="1"/>
</dbReference>
<evidence type="ECO:0000313" key="3">
    <source>
        <dbReference type="Proteomes" id="UP000185427"/>
    </source>
</evidence>